<dbReference type="GO" id="GO:0010774">
    <property type="term" value="P:meiotic strand invasion involved in reciprocal meiotic recombination"/>
    <property type="evidence" value="ECO:0007669"/>
    <property type="project" value="TreeGrafter"/>
</dbReference>
<evidence type="ECO:0000313" key="9">
    <source>
        <dbReference type="Proteomes" id="UP000265618"/>
    </source>
</evidence>
<evidence type="ECO:0000256" key="5">
    <source>
        <dbReference type="ARBA" id="ARBA00023254"/>
    </source>
</evidence>
<dbReference type="GO" id="GO:0120231">
    <property type="term" value="C:DNA recombinase auxiliary factor complex"/>
    <property type="evidence" value="ECO:0007669"/>
    <property type="project" value="TreeGrafter"/>
</dbReference>
<evidence type="ECO:0000256" key="3">
    <source>
        <dbReference type="ARBA" id="ARBA00023172"/>
    </source>
</evidence>
<dbReference type="GO" id="GO:0000709">
    <property type="term" value="P:meiotic joint molecule formation"/>
    <property type="evidence" value="ECO:0007669"/>
    <property type="project" value="TreeGrafter"/>
</dbReference>
<dbReference type="PANTHER" id="PTHR15938">
    <property type="entry name" value="TBP-1 INTERACTING PROTEIN"/>
    <property type="match status" value="1"/>
</dbReference>
<comment type="similarity">
    <text evidence="2">Belongs to the HOP2 family.</text>
</comment>
<protein>
    <submittedName>
        <fullName evidence="8">Tat binding protein 1-interacting protein</fullName>
    </submittedName>
</protein>
<evidence type="ECO:0000313" key="8">
    <source>
        <dbReference type="EMBL" id="GIQ81344.1"/>
    </source>
</evidence>
<dbReference type="Gene3D" id="1.10.10.10">
    <property type="entry name" value="Winged helix-like DNA-binding domain superfamily/Winged helix DNA-binding domain"/>
    <property type="match status" value="1"/>
</dbReference>
<dbReference type="OrthoDB" id="272266at2759"/>
<feature type="domain" description="Homologous-pairing protein 2 winged helix" evidence="7">
    <location>
        <begin position="31"/>
        <end position="87"/>
    </location>
</feature>
<keyword evidence="3" id="KW-0233">DNA recombination</keyword>
<sequence length="252" mass="28425">MRLNGLLTLAAEAGGVDGAPKSFNDTIIDFQRAVLEMMTNSNTPHNLQCAVDRLAGVYTKTQVKKALEALTATGDLTYTEFSSASKVWVLNQETIDVMPQEELNAMIQSNQELEARFKELTAAVAEAKAQHQKLMAQPPTETLKEECARYQAQLETVKEQVAETKAQGCLTEPEADALHAEYAKIMRMWHKRRQALKDVMGDMGEAMEKTDAEIEEMARMEIEEDIESYKAYVKEFPLRVVKKVVPRRRAQR</sequence>
<dbReference type="PANTHER" id="PTHR15938:SF0">
    <property type="entry name" value="HOMOLOGOUS-PAIRING PROTEIN 2 HOMOLOG"/>
    <property type="match status" value="1"/>
</dbReference>
<organism evidence="8 9">
    <name type="scientific">Kipferlia bialata</name>
    <dbReference type="NCBI Taxonomy" id="797122"/>
    <lineage>
        <taxon>Eukaryota</taxon>
        <taxon>Metamonada</taxon>
        <taxon>Carpediemonas-like organisms</taxon>
        <taxon>Kipferlia</taxon>
    </lineage>
</organism>
<name>A0A9K3GEU5_9EUKA</name>
<dbReference type="GO" id="GO:0003690">
    <property type="term" value="F:double-stranded DNA binding"/>
    <property type="evidence" value="ECO:0007669"/>
    <property type="project" value="TreeGrafter"/>
</dbReference>
<keyword evidence="9" id="KW-1185">Reference proteome</keyword>
<evidence type="ECO:0000259" key="7">
    <source>
        <dbReference type="Pfam" id="PF07106"/>
    </source>
</evidence>
<evidence type="ECO:0000256" key="6">
    <source>
        <dbReference type="SAM" id="Coils"/>
    </source>
</evidence>
<dbReference type="InterPro" id="IPR010776">
    <property type="entry name" value="Hop2_WH_dom"/>
</dbReference>
<keyword evidence="6" id="KW-0175">Coiled coil</keyword>
<gene>
    <name evidence="8" type="ORF">KIPB_002291</name>
</gene>
<dbReference type="GO" id="GO:0120230">
    <property type="term" value="F:recombinase activator activity"/>
    <property type="evidence" value="ECO:0007669"/>
    <property type="project" value="TreeGrafter"/>
</dbReference>
<reference evidence="8 9" key="1">
    <citation type="journal article" date="2018" name="PLoS ONE">
        <title>The draft genome of Kipferlia bialata reveals reductive genome evolution in fornicate parasites.</title>
        <authorList>
            <person name="Tanifuji G."/>
            <person name="Takabayashi S."/>
            <person name="Kume K."/>
            <person name="Takagi M."/>
            <person name="Nakayama T."/>
            <person name="Kamikawa R."/>
            <person name="Inagaki Y."/>
            <person name="Hashimoto T."/>
        </authorList>
    </citation>
    <scope>NUCLEOTIDE SEQUENCE [LARGE SCALE GENOMIC DNA]</scope>
    <source>
        <strain evidence="8">NY0173</strain>
    </source>
</reference>
<evidence type="ECO:0000256" key="1">
    <source>
        <dbReference type="ARBA" id="ARBA00004123"/>
    </source>
</evidence>
<comment type="subcellular location">
    <subcellularLocation>
        <location evidence="1">Nucleus</location>
    </subcellularLocation>
</comment>
<dbReference type="EMBL" id="BDIP01000367">
    <property type="protein sequence ID" value="GIQ81344.1"/>
    <property type="molecule type" value="Genomic_DNA"/>
</dbReference>
<dbReference type="InterPro" id="IPR036388">
    <property type="entry name" value="WH-like_DNA-bd_sf"/>
</dbReference>
<dbReference type="GO" id="GO:0007129">
    <property type="term" value="P:homologous chromosome pairing at meiosis"/>
    <property type="evidence" value="ECO:0007669"/>
    <property type="project" value="TreeGrafter"/>
</dbReference>
<keyword evidence="5" id="KW-0469">Meiosis</keyword>
<keyword evidence="4" id="KW-0539">Nucleus</keyword>
<evidence type="ECO:0000256" key="2">
    <source>
        <dbReference type="ARBA" id="ARBA00007922"/>
    </source>
</evidence>
<feature type="coiled-coil region" evidence="6">
    <location>
        <begin position="103"/>
        <end position="167"/>
    </location>
</feature>
<proteinExistence type="inferred from homology"/>
<dbReference type="AlphaFoldDB" id="A0A9K3GEU5"/>
<dbReference type="GO" id="GO:0000794">
    <property type="term" value="C:condensed nuclear chromosome"/>
    <property type="evidence" value="ECO:0007669"/>
    <property type="project" value="TreeGrafter"/>
</dbReference>
<dbReference type="Pfam" id="PF07106">
    <property type="entry name" value="WHD_TBPIP"/>
    <property type="match status" value="1"/>
</dbReference>
<dbReference type="Proteomes" id="UP000265618">
    <property type="component" value="Unassembled WGS sequence"/>
</dbReference>
<evidence type="ECO:0000256" key="4">
    <source>
        <dbReference type="ARBA" id="ARBA00023242"/>
    </source>
</evidence>
<comment type="caution">
    <text evidence="8">The sequence shown here is derived from an EMBL/GenBank/DDBJ whole genome shotgun (WGS) entry which is preliminary data.</text>
</comment>
<accession>A0A9K3GEU5</accession>